<evidence type="ECO:0000256" key="2">
    <source>
        <dbReference type="ARBA" id="ARBA00022448"/>
    </source>
</evidence>
<evidence type="ECO:0000259" key="6">
    <source>
        <dbReference type="PROSITE" id="PS50893"/>
    </source>
</evidence>
<keyword evidence="3" id="KW-0547">Nucleotide-binding</keyword>
<dbReference type="EMBL" id="CP029159">
    <property type="protein sequence ID" value="QKM71540.1"/>
    <property type="molecule type" value="Genomic_DNA"/>
</dbReference>
<dbReference type="InterPro" id="IPR003439">
    <property type="entry name" value="ABC_transporter-like_ATP-bd"/>
</dbReference>
<proteinExistence type="predicted"/>
<feature type="domain" description="ABC transporter" evidence="6">
    <location>
        <begin position="1"/>
        <end position="228"/>
    </location>
</feature>
<evidence type="ECO:0000256" key="4">
    <source>
        <dbReference type="ARBA" id="ARBA00022840"/>
    </source>
</evidence>
<accession>A0A7G3URH3</accession>
<protein>
    <submittedName>
        <fullName evidence="7">ABC transporter ATP-binding protein</fullName>
    </submittedName>
</protein>
<dbReference type="PANTHER" id="PTHR42711:SF17">
    <property type="entry name" value="ABC TRANSPORTER ATP-BINDING PROTEIN"/>
    <property type="match status" value="1"/>
</dbReference>
<organism evidence="7 8">
    <name type="scientific">Streptomyces tsukubensis (strain DSM 42081 / NBRC 108919 / NRRL 18488 / 9993)</name>
    <dbReference type="NCBI Taxonomy" id="1114943"/>
    <lineage>
        <taxon>Bacteria</taxon>
        <taxon>Bacillati</taxon>
        <taxon>Actinomycetota</taxon>
        <taxon>Actinomycetes</taxon>
        <taxon>Kitasatosporales</taxon>
        <taxon>Streptomycetaceae</taxon>
        <taxon>Streptomyces</taxon>
    </lineage>
</organism>
<dbReference type="InterPro" id="IPR050763">
    <property type="entry name" value="ABC_transporter_ATP-binding"/>
</dbReference>
<evidence type="ECO:0000256" key="3">
    <source>
        <dbReference type="ARBA" id="ARBA00022741"/>
    </source>
</evidence>
<dbReference type="InterPro" id="IPR027417">
    <property type="entry name" value="P-loop_NTPase"/>
</dbReference>
<dbReference type="InterPro" id="IPR017871">
    <property type="entry name" value="ABC_transporter-like_CS"/>
</dbReference>
<dbReference type="SMART" id="SM00382">
    <property type="entry name" value="AAA"/>
    <property type="match status" value="1"/>
</dbReference>
<dbReference type="RefSeq" id="WP_100249096.1">
    <property type="nucleotide sequence ID" value="NZ_CP029159.1"/>
</dbReference>
<dbReference type="PANTHER" id="PTHR42711">
    <property type="entry name" value="ABC TRANSPORTER ATP-BINDING PROTEIN"/>
    <property type="match status" value="1"/>
</dbReference>
<dbReference type="GO" id="GO:0005886">
    <property type="term" value="C:plasma membrane"/>
    <property type="evidence" value="ECO:0007669"/>
    <property type="project" value="UniProtKB-SubCell"/>
</dbReference>
<dbReference type="GO" id="GO:0016887">
    <property type="term" value="F:ATP hydrolysis activity"/>
    <property type="evidence" value="ECO:0007669"/>
    <property type="project" value="InterPro"/>
</dbReference>
<dbReference type="Proteomes" id="UP000005940">
    <property type="component" value="Chromosome"/>
</dbReference>
<reference evidence="7 8" key="1">
    <citation type="journal article" date="2012" name="J. Bacteriol.">
        <title>Draft genome of Streptomyces tsukubaensis NRRL 18488, the producer of the clinically important immunosuppressant tacrolimus (FK506).</title>
        <authorList>
            <person name="Barreiro C."/>
            <person name="Prieto C."/>
            <person name="Sola-Landa A."/>
            <person name="Solera E."/>
            <person name="Martinez-Castro M."/>
            <person name="Perez-Redondo R."/>
            <person name="Garcia-Estrada C."/>
            <person name="Aparicio J.F."/>
            <person name="Fernandez-Martinez L.T."/>
            <person name="Santos-Aberturas J."/>
            <person name="Salehi-Najafabadi Z."/>
            <person name="Rodriguez-Garcia A."/>
            <person name="Tauch A."/>
            <person name="Martin J.F."/>
        </authorList>
    </citation>
    <scope>NUCLEOTIDE SEQUENCE [LARGE SCALE GENOMIC DNA]</scope>
    <source>
        <strain evidence="8">DSM 42081 / NBRC 108919 / NRRL 18488 / 9993</strain>
    </source>
</reference>
<keyword evidence="5" id="KW-0046">Antibiotic resistance</keyword>
<comment type="subcellular location">
    <subcellularLocation>
        <location evidence="1">Cell membrane</location>
        <topology evidence="1">Peripheral membrane protein</topology>
    </subcellularLocation>
</comment>
<dbReference type="GO" id="GO:0005524">
    <property type="term" value="F:ATP binding"/>
    <property type="evidence" value="ECO:0007669"/>
    <property type="project" value="UniProtKB-KW"/>
</dbReference>
<keyword evidence="4 7" id="KW-0067">ATP-binding</keyword>
<dbReference type="Pfam" id="PF00005">
    <property type="entry name" value="ABC_tran"/>
    <property type="match status" value="1"/>
</dbReference>
<sequence>MRYGSKDVLKGVDFNVRRGEVVALLGPNGAGKTTTIEIMEGFRARSAGEVRVLGVDPSKGDELWRARLGIVLQSWRDHGKWQVRELLAQLGDFYRPYSTADRPRPRNVDELLAMVSLEEQADQKIANLSGGQRRRLDVAIGIVGRPELLFLDEPTVGFDPKARRDFHDVVHRLSDLEDTTIVLTTHDLDEAEKLSGRILILAGGQIVADGSADQLARQASGKAEVRWAVDGEHFVHATPDASTFVHELFKQHGDRVRDLEVRRASLEDTYMTMVRQYEAGRSEEAIAAFREAGQ</sequence>
<dbReference type="InterPro" id="IPR003593">
    <property type="entry name" value="AAA+_ATPase"/>
</dbReference>
<dbReference type="CDD" id="cd03230">
    <property type="entry name" value="ABC_DR_subfamily_A"/>
    <property type="match status" value="1"/>
</dbReference>
<keyword evidence="8" id="KW-1185">Reference proteome</keyword>
<dbReference type="PROSITE" id="PS00211">
    <property type="entry name" value="ABC_TRANSPORTER_1"/>
    <property type="match status" value="1"/>
</dbReference>
<evidence type="ECO:0000256" key="5">
    <source>
        <dbReference type="ARBA" id="ARBA00023251"/>
    </source>
</evidence>
<dbReference type="SUPFAM" id="SSF52540">
    <property type="entry name" value="P-loop containing nucleoside triphosphate hydrolases"/>
    <property type="match status" value="1"/>
</dbReference>
<keyword evidence="2" id="KW-0813">Transport</keyword>
<dbReference type="PROSITE" id="PS50893">
    <property type="entry name" value="ABC_TRANSPORTER_2"/>
    <property type="match status" value="1"/>
</dbReference>
<evidence type="ECO:0000313" key="8">
    <source>
        <dbReference type="Proteomes" id="UP000005940"/>
    </source>
</evidence>
<dbReference type="GO" id="GO:0046677">
    <property type="term" value="P:response to antibiotic"/>
    <property type="evidence" value="ECO:0007669"/>
    <property type="project" value="UniProtKB-KW"/>
</dbReference>
<dbReference type="AlphaFoldDB" id="A0A7G3URH3"/>
<dbReference type="Gene3D" id="3.40.50.300">
    <property type="entry name" value="P-loop containing nucleotide triphosphate hydrolases"/>
    <property type="match status" value="1"/>
</dbReference>
<evidence type="ECO:0000313" key="7">
    <source>
        <dbReference type="EMBL" id="QKM71540.1"/>
    </source>
</evidence>
<gene>
    <name evidence="7" type="ORF">STSU_011720</name>
</gene>
<name>A0A7G3URH3_STRT9</name>
<evidence type="ECO:0000256" key="1">
    <source>
        <dbReference type="ARBA" id="ARBA00004202"/>
    </source>
</evidence>